<organism evidence="11 12">
    <name type="scientific">Apiospora aurea</name>
    <dbReference type="NCBI Taxonomy" id="335848"/>
    <lineage>
        <taxon>Eukaryota</taxon>
        <taxon>Fungi</taxon>
        <taxon>Dikarya</taxon>
        <taxon>Ascomycota</taxon>
        <taxon>Pezizomycotina</taxon>
        <taxon>Sordariomycetes</taxon>
        <taxon>Xylariomycetidae</taxon>
        <taxon>Amphisphaeriales</taxon>
        <taxon>Apiosporaceae</taxon>
        <taxon>Apiospora</taxon>
    </lineage>
</organism>
<dbReference type="InterPro" id="IPR011009">
    <property type="entry name" value="Kinase-like_dom_sf"/>
</dbReference>
<keyword evidence="12" id="KW-1185">Reference proteome</keyword>
<comment type="caution">
    <text evidence="11">The sequence shown here is derived from an EMBL/GenBank/DDBJ whole genome shotgun (WGS) entry which is preliminary data.</text>
</comment>
<dbReference type="CDD" id="cd00060">
    <property type="entry name" value="FHA"/>
    <property type="match status" value="1"/>
</dbReference>
<feature type="binding site" evidence="7">
    <location>
        <position position="261"/>
    </location>
    <ligand>
        <name>ATP</name>
        <dbReference type="ChEBI" id="CHEBI:30616"/>
    </ligand>
</feature>
<reference evidence="11 12" key="1">
    <citation type="submission" date="2023-01" db="EMBL/GenBank/DDBJ databases">
        <title>Analysis of 21 Apiospora genomes using comparative genomics revels a genus with tremendous synthesis potential of carbohydrate active enzymes and secondary metabolites.</title>
        <authorList>
            <person name="Sorensen T."/>
        </authorList>
    </citation>
    <scope>NUCLEOTIDE SEQUENCE [LARGE SCALE GENOMIC DNA]</scope>
    <source>
        <strain evidence="11 12">CBS 24483</strain>
    </source>
</reference>
<dbReference type="Pfam" id="PF00498">
    <property type="entry name" value="FHA"/>
    <property type="match status" value="1"/>
</dbReference>
<evidence type="ECO:0000256" key="2">
    <source>
        <dbReference type="ARBA" id="ARBA00022527"/>
    </source>
</evidence>
<feature type="domain" description="Protein kinase" evidence="10">
    <location>
        <begin position="232"/>
        <end position="486"/>
    </location>
</feature>
<dbReference type="GO" id="GO:0016301">
    <property type="term" value="F:kinase activity"/>
    <property type="evidence" value="ECO:0007669"/>
    <property type="project" value="UniProtKB-KW"/>
</dbReference>
<evidence type="ECO:0000259" key="9">
    <source>
        <dbReference type="PROSITE" id="PS50006"/>
    </source>
</evidence>
<dbReference type="InterPro" id="IPR000719">
    <property type="entry name" value="Prot_kinase_dom"/>
</dbReference>
<proteinExistence type="inferred from homology"/>
<dbReference type="RefSeq" id="XP_066697248.1">
    <property type="nucleotide sequence ID" value="XM_066844850.1"/>
</dbReference>
<name>A0ABR1Q638_9PEZI</name>
<evidence type="ECO:0000256" key="8">
    <source>
        <dbReference type="SAM" id="MobiDB-lite"/>
    </source>
</evidence>
<dbReference type="Gene3D" id="1.10.510.10">
    <property type="entry name" value="Transferase(Phosphotransferase) domain 1"/>
    <property type="match status" value="1"/>
</dbReference>
<evidence type="ECO:0000256" key="7">
    <source>
        <dbReference type="PROSITE-ProRule" id="PRU10141"/>
    </source>
</evidence>
<keyword evidence="4 7" id="KW-0547">Nucleotide-binding</keyword>
<evidence type="ECO:0000256" key="5">
    <source>
        <dbReference type="ARBA" id="ARBA00022777"/>
    </source>
</evidence>
<keyword evidence="5 11" id="KW-0418">Kinase</keyword>
<dbReference type="SMART" id="SM00220">
    <property type="entry name" value="S_TKc"/>
    <property type="match status" value="1"/>
</dbReference>
<evidence type="ECO:0000313" key="11">
    <source>
        <dbReference type="EMBL" id="KAK7947742.1"/>
    </source>
</evidence>
<protein>
    <submittedName>
        <fullName evidence="11">Calmodulin-binding protein kinase</fullName>
    </submittedName>
</protein>
<evidence type="ECO:0000256" key="1">
    <source>
        <dbReference type="ARBA" id="ARBA00005575"/>
    </source>
</evidence>
<evidence type="ECO:0000256" key="3">
    <source>
        <dbReference type="ARBA" id="ARBA00022679"/>
    </source>
</evidence>
<dbReference type="SUPFAM" id="SSF56112">
    <property type="entry name" value="Protein kinase-like (PK-like)"/>
    <property type="match status" value="1"/>
</dbReference>
<dbReference type="Pfam" id="PF00069">
    <property type="entry name" value="Pkinase"/>
    <property type="match status" value="1"/>
</dbReference>
<dbReference type="EMBL" id="JAQQWE010000006">
    <property type="protein sequence ID" value="KAK7947742.1"/>
    <property type="molecule type" value="Genomic_DNA"/>
</dbReference>
<keyword evidence="3" id="KW-0808">Transferase</keyword>
<dbReference type="PROSITE" id="PS00107">
    <property type="entry name" value="PROTEIN_KINASE_ATP"/>
    <property type="match status" value="1"/>
</dbReference>
<dbReference type="Gene3D" id="2.60.200.20">
    <property type="match status" value="1"/>
</dbReference>
<dbReference type="GeneID" id="92077912"/>
<evidence type="ECO:0000313" key="12">
    <source>
        <dbReference type="Proteomes" id="UP001391051"/>
    </source>
</evidence>
<dbReference type="SUPFAM" id="SSF49879">
    <property type="entry name" value="SMAD/FHA domain"/>
    <property type="match status" value="1"/>
</dbReference>
<feature type="region of interest" description="Disordered" evidence="8">
    <location>
        <begin position="40"/>
        <end position="64"/>
    </location>
</feature>
<dbReference type="Proteomes" id="UP001391051">
    <property type="component" value="Unassembled WGS sequence"/>
</dbReference>
<dbReference type="InterPro" id="IPR017441">
    <property type="entry name" value="Protein_kinase_ATP_BS"/>
</dbReference>
<dbReference type="PROSITE" id="PS50006">
    <property type="entry name" value="FHA_DOMAIN"/>
    <property type="match status" value="1"/>
</dbReference>
<dbReference type="PANTHER" id="PTHR43895">
    <property type="entry name" value="CALCIUM/CALMODULIN-DEPENDENT PROTEIN KINASE KINASE-RELATED"/>
    <property type="match status" value="1"/>
</dbReference>
<dbReference type="PROSITE" id="PS50011">
    <property type="entry name" value="PROTEIN_KINASE_DOM"/>
    <property type="match status" value="1"/>
</dbReference>
<dbReference type="InterPro" id="IPR008984">
    <property type="entry name" value="SMAD_FHA_dom_sf"/>
</dbReference>
<evidence type="ECO:0000256" key="6">
    <source>
        <dbReference type="ARBA" id="ARBA00022840"/>
    </source>
</evidence>
<gene>
    <name evidence="11" type="ORF">PG986_008628</name>
</gene>
<dbReference type="PANTHER" id="PTHR43895:SF150">
    <property type="entry name" value="SERINE_THREONINE-PROTEIN KINASE STK11"/>
    <property type="match status" value="1"/>
</dbReference>
<accession>A0ABR1Q638</accession>
<evidence type="ECO:0000259" key="10">
    <source>
        <dbReference type="PROSITE" id="PS50011"/>
    </source>
</evidence>
<evidence type="ECO:0000256" key="4">
    <source>
        <dbReference type="ARBA" id="ARBA00022741"/>
    </source>
</evidence>
<feature type="domain" description="FHA" evidence="9">
    <location>
        <begin position="87"/>
        <end position="136"/>
    </location>
</feature>
<sequence length="639" mass="70560">MEDPDLIARIYPGDSSNYDNNWLSPAEQIIRSAHHRERCISSGRSTPLPEPTPLPRDTRAPTEERDAYEPPFLEFRFSKGPGPQGCFVAGRDPSQCHFLIPSSVVSSRHFALTFKKIGGHYCLVVQDLNSTHGTRVIYDSEGAEPRRGFDWIVGGLGIATGAREIIIQLRGCPRFRIVPAQHDVTSPDYVTNVERFLEKPAVTDDLVQNIHLGGRDTELNTGAQTPVHEAILIPYAQLGMGGFGAVTHYWNVSTGEETACKRPRDPNNYDDLDWRNEIAMMKKFSHPHIVSLVQANNGPPPEIWLEYLPCGNLNDEHAKRPLSYDECCVILYQSADALEYLHKARTAHRDIKPENILVAARDPLKIKLGDFGLSKAGTLRTQCGTPDHVAPEVVNGRHASYTTAADIWSLGCVLARLVGCFPDFSTVFRGRYRNSWTGVEWHELVVESVKHAGSNGLTCILRSMLVLGPDERATAAEIKEAARRLLESPGRAATPTQASYAAYRASSTTPRLDNNFWMDPLNSIGGGSSLQTMLRHDLKSDELLTNASKASSSRNRESQGATVVVENAPYERRPTVPRRMPVPPHAASATYGEIAGVANYPLFGEAHQEPIDNAEELHVPLSDSRLAAVLKAFGEEEHT</sequence>
<comment type="similarity">
    <text evidence="1">Belongs to the protein kinase superfamily. CAMK Ser/Thr protein kinase family. CHEK2 subfamily.</text>
</comment>
<keyword evidence="6 7" id="KW-0067">ATP-binding</keyword>
<dbReference type="InterPro" id="IPR000253">
    <property type="entry name" value="FHA_dom"/>
</dbReference>
<keyword evidence="2" id="KW-0723">Serine/threonine-protein kinase</keyword>